<evidence type="ECO:0000256" key="1">
    <source>
        <dbReference type="SAM" id="MobiDB-lite"/>
    </source>
</evidence>
<feature type="domain" description="LysM" evidence="2">
    <location>
        <begin position="62"/>
        <end position="107"/>
    </location>
</feature>
<dbReference type="PANTHER" id="PTHR33734:SF22">
    <property type="entry name" value="MEMBRANE-BOUND LYTIC MUREIN TRANSGLYCOSYLASE D"/>
    <property type="match status" value="1"/>
</dbReference>
<dbReference type="SMART" id="SM00257">
    <property type="entry name" value="LysM"/>
    <property type="match status" value="2"/>
</dbReference>
<evidence type="ECO:0000313" key="3">
    <source>
        <dbReference type="EMBL" id="OKP83877.1"/>
    </source>
</evidence>
<dbReference type="InterPro" id="IPR036779">
    <property type="entry name" value="LysM_dom_sf"/>
</dbReference>
<dbReference type="InterPro" id="IPR018392">
    <property type="entry name" value="LysM"/>
</dbReference>
<reference evidence="3 4" key="1">
    <citation type="submission" date="2016-03" db="EMBL/GenBank/DDBJ databases">
        <authorList>
            <person name="Sant'Anna F.H."/>
            <person name="Ambrosini A."/>
            <person name="Souza R."/>
            <person name="Bach E."/>
            <person name="Fernandes G."/>
            <person name="Balsanelli E."/>
            <person name="Baura V.A."/>
            <person name="Souza E.M."/>
            <person name="Passaglia L."/>
        </authorList>
    </citation>
    <scope>NUCLEOTIDE SEQUENCE [LARGE SCALE GENOMIC DNA]</scope>
    <source>
        <strain evidence="3 4">P26E</strain>
    </source>
</reference>
<comment type="caution">
    <text evidence="3">The sequence shown here is derived from an EMBL/GenBank/DDBJ whole genome shotgun (WGS) entry which is preliminary data.</text>
</comment>
<feature type="domain" description="LysM" evidence="2">
    <location>
        <begin position="2"/>
        <end position="47"/>
    </location>
</feature>
<dbReference type="CDD" id="cd00118">
    <property type="entry name" value="LysM"/>
    <property type="match status" value="2"/>
</dbReference>
<proteinExistence type="predicted"/>
<organism evidence="3 4">
    <name type="scientific">Paenibacillus helianthi</name>
    <dbReference type="NCBI Taxonomy" id="1349432"/>
    <lineage>
        <taxon>Bacteria</taxon>
        <taxon>Bacillati</taxon>
        <taxon>Bacillota</taxon>
        <taxon>Bacilli</taxon>
        <taxon>Bacillales</taxon>
        <taxon>Paenibacillaceae</taxon>
        <taxon>Paenibacillus</taxon>
    </lineage>
</organism>
<dbReference type="Proteomes" id="UP000186058">
    <property type="component" value="Unassembled WGS sequence"/>
</dbReference>
<gene>
    <name evidence="3" type="ORF">A3844_21080</name>
</gene>
<evidence type="ECO:0000259" key="2">
    <source>
        <dbReference type="PROSITE" id="PS51782"/>
    </source>
</evidence>
<dbReference type="PANTHER" id="PTHR33734">
    <property type="entry name" value="LYSM DOMAIN-CONTAINING GPI-ANCHORED PROTEIN 2"/>
    <property type="match status" value="1"/>
</dbReference>
<keyword evidence="4" id="KW-1185">Reference proteome</keyword>
<dbReference type="EMBL" id="LVWI01000058">
    <property type="protein sequence ID" value="OKP83877.1"/>
    <property type="molecule type" value="Genomic_DNA"/>
</dbReference>
<feature type="region of interest" description="Disordered" evidence="1">
    <location>
        <begin position="474"/>
        <end position="532"/>
    </location>
</feature>
<accession>A0ABX3EIT6</accession>
<dbReference type="PROSITE" id="PS51782">
    <property type="entry name" value="LYSM"/>
    <property type="match status" value="2"/>
</dbReference>
<protein>
    <recommendedName>
        <fullName evidence="2">LysM domain-containing protein</fullName>
    </recommendedName>
</protein>
<sequence>MKIHIVKSGDTLYALSQKYGVPLQKIIEANPQISNPDVLAVGDKVKIPTTAVQVPENNEVYYKHNVKQGDTLWKLSKAWGISLKDMIDANTQLKNPNALLVGEVVNIPKKGNLSAGEPQSEATAIIDKTKLGSKDYTGVKEQPSAVVPPVSTTLPAPSPNKEPEVSPTVNKMPEVLPVQPEVSPIMNNAPEVSPIMNKAPEVSPIVNKAPEVSPIVNKAPEVSPVHEMIHETQSLFVQISVPAQEAMKYEMPMEKSKSEVQPTSWYENKTPACDNSLGYPGLSGNPYFVDFPPAYPNYEPMAAMGMNSAPNFMQPVNYMPECASLYGMNPVSDFQGAWYPNSAPEYPNNSPFSENPSFAMPQYGEQPVNLPWPSCGCGSVMPLQPIQPYSYEQPVVNPYPDYMHPMPGMVSPYGVDMGPQGNFVSPNTFAAPMVSNIPAYPMYPGMENYAHNRIPEIQEPEFIQQETIRTAEAGVSEPAVKSKGGTAKASAQKVKTSGQTTTAVNKTAGKQRSNQNTRKGTMKKSRNPWISN</sequence>
<dbReference type="Gene3D" id="3.10.350.10">
    <property type="entry name" value="LysM domain"/>
    <property type="match status" value="2"/>
</dbReference>
<dbReference type="Pfam" id="PF01476">
    <property type="entry name" value="LysM"/>
    <property type="match status" value="2"/>
</dbReference>
<dbReference type="SUPFAM" id="SSF54106">
    <property type="entry name" value="LysM domain"/>
    <property type="match status" value="2"/>
</dbReference>
<evidence type="ECO:0000313" key="4">
    <source>
        <dbReference type="Proteomes" id="UP000186058"/>
    </source>
</evidence>
<feature type="compositionally biased region" description="Polar residues" evidence="1">
    <location>
        <begin position="493"/>
        <end position="519"/>
    </location>
</feature>
<name>A0ABX3EIT6_9BACL</name>
<feature type="region of interest" description="Disordered" evidence="1">
    <location>
        <begin position="141"/>
        <end position="168"/>
    </location>
</feature>